<proteinExistence type="predicted"/>
<dbReference type="PANTHER" id="PTHR48064:SF6">
    <property type="entry name" value="RECEPTOR-LIKE PROTEIN KINASE 2"/>
    <property type="match status" value="1"/>
</dbReference>
<dbReference type="PANTHER" id="PTHR48064">
    <property type="entry name" value="OS01G0750400 PROTEIN"/>
    <property type="match status" value="1"/>
</dbReference>
<dbReference type="Proteomes" id="UP000078284">
    <property type="component" value="Chromosome 3"/>
</dbReference>
<dbReference type="AlphaFoldDB" id="A0A178VM58"/>
<sequence>MKLTGVISPSIGNLYFLTSLSLTYNSSNGSIPLEVGKLFRLQHLNLSKIILGGNFPASLGNLTAISKEAIRLPSLPSLLFCFCPSELLGRITASTFAQAIGSRLKCFFGFLYKVCKQ</sequence>
<dbReference type="InterPro" id="IPR053038">
    <property type="entry name" value="RLP_Defense"/>
</dbReference>
<protein>
    <submittedName>
        <fullName evidence="1">Uncharacterized protein</fullName>
    </submittedName>
</protein>
<dbReference type="InterPro" id="IPR032675">
    <property type="entry name" value="LRR_dom_sf"/>
</dbReference>
<dbReference type="EMBL" id="LUHQ01000003">
    <property type="protein sequence ID" value="OAP06844.1"/>
    <property type="molecule type" value="Genomic_DNA"/>
</dbReference>
<evidence type="ECO:0000313" key="2">
    <source>
        <dbReference type="Proteomes" id="UP000078284"/>
    </source>
</evidence>
<accession>A0A178VM58</accession>
<dbReference type="Gene3D" id="3.80.10.10">
    <property type="entry name" value="Ribonuclease Inhibitor"/>
    <property type="match status" value="1"/>
</dbReference>
<comment type="caution">
    <text evidence="1">The sequence shown here is derived from an EMBL/GenBank/DDBJ whole genome shotgun (WGS) entry which is preliminary data.</text>
</comment>
<organism evidence="1 2">
    <name type="scientific">Arabidopsis thaliana</name>
    <name type="common">Mouse-ear cress</name>
    <dbReference type="NCBI Taxonomy" id="3702"/>
    <lineage>
        <taxon>Eukaryota</taxon>
        <taxon>Viridiplantae</taxon>
        <taxon>Streptophyta</taxon>
        <taxon>Embryophyta</taxon>
        <taxon>Tracheophyta</taxon>
        <taxon>Spermatophyta</taxon>
        <taxon>Magnoliopsida</taxon>
        <taxon>eudicotyledons</taxon>
        <taxon>Gunneridae</taxon>
        <taxon>Pentapetalae</taxon>
        <taxon>rosids</taxon>
        <taxon>malvids</taxon>
        <taxon>Brassicales</taxon>
        <taxon>Brassicaceae</taxon>
        <taxon>Camelineae</taxon>
        <taxon>Arabidopsis</taxon>
    </lineage>
</organism>
<name>A0A178VM58_ARATH</name>
<dbReference type="SUPFAM" id="SSF52058">
    <property type="entry name" value="L domain-like"/>
    <property type="match status" value="1"/>
</dbReference>
<evidence type="ECO:0000313" key="1">
    <source>
        <dbReference type="EMBL" id="OAP06844.1"/>
    </source>
</evidence>
<gene>
    <name evidence="1" type="ordered locus">AXX17_At3g41030</name>
</gene>
<reference evidence="2" key="1">
    <citation type="journal article" date="2016" name="Proc. Natl. Acad. Sci. U.S.A.">
        <title>Chromosome-level assembly of Arabidopsis thaliana Ler reveals the extent of translocation and inversion polymorphisms.</title>
        <authorList>
            <person name="Zapata L."/>
            <person name="Ding J."/>
            <person name="Willing E.M."/>
            <person name="Hartwig B."/>
            <person name="Bezdan D."/>
            <person name="Jiao W.B."/>
            <person name="Patel V."/>
            <person name="Velikkakam James G."/>
            <person name="Koornneef M."/>
            <person name="Ossowski S."/>
            <person name="Schneeberger K."/>
        </authorList>
    </citation>
    <scope>NUCLEOTIDE SEQUENCE [LARGE SCALE GENOMIC DNA]</scope>
    <source>
        <strain evidence="2">cv. Landsberg erecta</strain>
    </source>
</reference>